<keyword evidence="4" id="KW-1185">Reference proteome</keyword>
<evidence type="ECO:0000259" key="2">
    <source>
        <dbReference type="Pfam" id="PF00582"/>
    </source>
</evidence>
<dbReference type="KEGG" id="mmar:MODMU_0518"/>
<dbReference type="CDD" id="cd00293">
    <property type="entry name" value="USP-like"/>
    <property type="match status" value="1"/>
</dbReference>
<dbReference type="Proteomes" id="UP000006461">
    <property type="component" value="Chromosome"/>
</dbReference>
<evidence type="ECO:0000313" key="3">
    <source>
        <dbReference type="EMBL" id="CCH85975.1"/>
    </source>
</evidence>
<proteinExistence type="inferred from homology"/>
<feature type="domain" description="UspA" evidence="2">
    <location>
        <begin position="160"/>
        <end position="293"/>
    </location>
</feature>
<evidence type="ECO:0000313" key="4">
    <source>
        <dbReference type="Proteomes" id="UP000006461"/>
    </source>
</evidence>
<dbReference type="Pfam" id="PF00582">
    <property type="entry name" value="Usp"/>
    <property type="match status" value="2"/>
</dbReference>
<gene>
    <name evidence="3" type="ordered locus">MODMU_0518</name>
</gene>
<feature type="domain" description="UspA" evidence="2">
    <location>
        <begin position="17"/>
        <end position="141"/>
    </location>
</feature>
<reference evidence="3 4" key="1">
    <citation type="journal article" date="2012" name="J. Bacteriol.">
        <title>Genome Sequence of Radiation-Resistant Modestobacter marinus Strain BC501, a Representative Actinobacterium That Thrives on Calcareous Stone Surfaces.</title>
        <authorList>
            <person name="Normand P."/>
            <person name="Gury J."/>
            <person name="Pujic P."/>
            <person name="Chouaia B."/>
            <person name="Crotti E."/>
            <person name="Brusetti L."/>
            <person name="Daffonchio D."/>
            <person name="Vacherie B."/>
            <person name="Barbe V."/>
            <person name="Medigue C."/>
            <person name="Calteau A."/>
            <person name="Ghodhbane-Gtari F."/>
            <person name="Essoussi I."/>
            <person name="Nouioui I."/>
            <person name="Abbassi-Ghozzi I."/>
            <person name="Gtari M."/>
        </authorList>
    </citation>
    <scope>NUCLEOTIDE SEQUENCE [LARGE SCALE GENOMIC DNA]</scope>
    <source>
        <strain evidence="4">BC 501</strain>
    </source>
</reference>
<dbReference type="HOGENOM" id="CLU_049301_4_1_11"/>
<dbReference type="SUPFAM" id="SSF52402">
    <property type="entry name" value="Adenine nucleotide alpha hydrolases-like"/>
    <property type="match status" value="2"/>
</dbReference>
<dbReference type="STRING" id="477641.MODMU_0518"/>
<evidence type="ECO:0000256" key="1">
    <source>
        <dbReference type="ARBA" id="ARBA00008791"/>
    </source>
</evidence>
<organism evidence="3 4">
    <name type="scientific">Modestobacter italicus (strain DSM 44449 / CECT 9708 / BC 501)</name>
    <dbReference type="NCBI Taxonomy" id="2732864"/>
    <lineage>
        <taxon>Bacteria</taxon>
        <taxon>Bacillati</taxon>
        <taxon>Actinomycetota</taxon>
        <taxon>Actinomycetes</taxon>
        <taxon>Geodermatophilales</taxon>
        <taxon>Geodermatophilaceae</taxon>
        <taxon>Modestobacter</taxon>
    </lineage>
</organism>
<accession>I4ERG2</accession>
<comment type="similarity">
    <text evidence="1">Belongs to the universal stress protein A family.</text>
</comment>
<name>I4ERG2_MODI5</name>
<dbReference type="PATRIC" id="fig|477641.3.peg.486"/>
<dbReference type="InterPro" id="IPR006015">
    <property type="entry name" value="Universal_stress_UspA"/>
</dbReference>
<dbReference type="eggNOG" id="COG0589">
    <property type="taxonomic scope" value="Bacteria"/>
</dbReference>
<dbReference type="OMA" id="PVTMFSG"/>
<dbReference type="PANTHER" id="PTHR46268:SF6">
    <property type="entry name" value="UNIVERSAL STRESS PROTEIN UP12"/>
    <property type="match status" value="1"/>
</dbReference>
<dbReference type="PANTHER" id="PTHR46268">
    <property type="entry name" value="STRESS RESPONSE PROTEIN NHAX"/>
    <property type="match status" value="1"/>
</dbReference>
<protein>
    <recommendedName>
        <fullName evidence="2">UspA domain-containing protein</fullName>
    </recommendedName>
</protein>
<dbReference type="InterPro" id="IPR006016">
    <property type="entry name" value="UspA"/>
</dbReference>
<dbReference type="EMBL" id="FO203431">
    <property type="protein sequence ID" value="CCH85975.1"/>
    <property type="molecule type" value="Genomic_DNA"/>
</dbReference>
<sequence length="303" mass="31346">MTVLLGWEAAELGGGDDAALQLAAQLARVEDAPVVVATVVPPDPVSAIASRVDREYRQWRAALTHTRQSEAVTALQAAGVHDARTAVVPGSSVPSGLVEAAHRYKARVLVLGAAVGAPVGRFSPGSVAERLLHSSPAPLALAPREWPEPTRPTRLTCAWAGTARSREALAAAREFAGRWGVPIRLVTFVPERAAMLPSETGLRIEQLVSEEWATQVQGSLDDVVAGWPGPGPAPETLLARGAGWLGAVAAVPWAPGDVLVVGSSRLGPLARVFVGSTATKILRAATVPVLVVPRGSSGTPTGS</sequence>
<dbReference type="PRINTS" id="PR01438">
    <property type="entry name" value="UNVRSLSTRESS"/>
</dbReference>
<dbReference type="AlphaFoldDB" id="I4ERG2"/>
<dbReference type="Gene3D" id="3.40.50.12370">
    <property type="match status" value="1"/>
</dbReference>